<evidence type="ECO:0000256" key="8">
    <source>
        <dbReference type="ARBA" id="ARBA00023157"/>
    </source>
</evidence>
<dbReference type="PANTHER" id="PTHR13723">
    <property type="entry name" value="ADAMTS A DISINTEGRIN AND METALLOPROTEASE WITH THROMBOSPONDIN MOTIFS PROTEASE"/>
    <property type="match status" value="1"/>
</dbReference>
<evidence type="ECO:0000256" key="11">
    <source>
        <dbReference type="SAM" id="MobiDB-lite"/>
    </source>
</evidence>
<evidence type="ECO:0000259" key="13">
    <source>
        <dbReference type="PROSITE" id="PS50215"/>
    </source>
</evidence>
<name>A0ABQ9ZSG7_9CRUS</name>
<evidence type="ECO:0000313" key="15">
    <source>
        <dbReference type="Proteomes" id="UP001234178"/>
    </source>
</evidence>
<feature type="binding site" evidence="10">
    <location>
        <position position="445"/>
    </location>
    <ligand>
        <name>Zn(2+)</name>
        <dbReference type="ChEBI" id="CHEBI:29105"/>
        <note>catalytic</note>
    </ligand>
</feature>
<dbReference type="PROSITE" id="PS50215">
    <property type="entry name" value="ADAM_MEPRO"/>
    <property type="match status" value="1"/>
</dbReference>
<feature type="region of interest" description="Disordered" evidence="11">
    <location>
        <begin position="65"/>
        <end position="88"/>
    </location>
</feature>
<dbReference type="EMBL" id="JAOYFB010000005">
    <property type="protein sequence ID" value="KAK4015875.1"/>
    <property type="molecule type" value="Genomic_DNA"/>
</dbReference>
<dbReference type="InterPro" id="IPR002870">
    <property type="entry name" value="Peptidase_M12B_N"/>
</dbReference>
<dbReference type="InterPro" id="IPR001590">
    <property type="entry name" value="Peptidase_M12B"/>
</dbReference>
<feature type="signal peptide" evidence="12">
    <location>
        <begin position="1"/>
        <end position="15"/>
    </location>
</feature>
<evidence type="ECO:0000256" key="9">
    <source>
        <dbReference type="ARBA" id="ARBA00023180"/>
    </source>
</evidence>
<evidence type="ECO:0000256" key="10">
    <source>
        <dbReference type="PROSITE-ProRule" id="PRU00276"/>
    </source>
</evidence>
<dbReference type="Gene3D" id="3.40.390.10">
    <property type="entry name" value="Collagenase (Catalytic Domain)"/>
    <property type="match status" value="1"/>
</dbReference>
<keyword evidence="7" id="KW-0482">Metalloprotease</keyword>
<dbReference type="InterPro" id="IPR050439">
    <property type="entry name" value="ADAMTS_ADAMTS-like"/>
</dbReference>
<dbReference type="InterPro" id="IPR041645">
    <property type="entry name" value="ADAMTS_CR_2"/>
</dbReference>
<dbReference type="Pfam" id="PF17771">
    <property type="entry name" value="ADAMTS_CR_2"/>
    <property type="match status" value="1"/>
</dbReference>
<evidence type="ECO:0000313" key="14">
    <source>
        <dbReference type="EMBL" id="KAK4015875.1"/>
    </source>
</evidence>
<keyword evidence="5" id="KW-0378">Hydrolase</keyword>
<protein>
    <recommendedName>
        <fullName evidence="13">Peptidase M12B domain-containing protein</fullName>
    </recommendedName>
</protein>
<dbReference type="Pfam" id="PF01421">
    <property type="entry name" value="Reprolysin"/>
    <property type="match status" value="1"/>
</dbReference>
<evidence type="ECO:0000256" key="7">
    <source>
        <dbReference type="ARBA" id="ARBA00023049"/>
    </source>
</evidence>
<keyword evidence="15" id="KW-1185">Reference proteome</keyword>
<feature type="active site" evidence="10">
    <location>
        <position position="442"/>
    </location>
</feature>
<keyword evidence="4" id="KW-0677">Repeat</keyword>
<evidence type="ECO:0000256" key="5">
    <source>
        <dbReference type="ARBA" id="ARBA00022801"/>
    </source>
</evidence>
<feature type="binding site" evidence="10">
    <location>
        <position position="441"/>
    </location>
    <ligand>
        <name>Zn(2+)</name>
        <dbReference type="ChEBI" id="CHEBI:29105"/>
        <note>catalytic</note>
    </ligand>
</feature>
<evidence type="ECO:0000256" key="4">
    <source>
        <dbReference type="ARBA" id="ARBA00022737"/>
    </source>
</evidence>
<evidence type="ECO:0000256" key="3">
    <source>
        <dbReference type="ARBA" id="ARBA00022729"/>
    </source>
</evidence>
<keyword evidence="6 10" id="KW-0862">Zinc</keyword>
<feature type="binding site" evidence="10">
    <location>
        <position position="451"/>
    </location>
    <ligand>
        <name>Zn(2+)</name>
        <dbReference type="ChEBI" id="CHEBI:29105"/>
        <note>catalytic</note>
    </ligand>
</feature>
<evidence type="ECO:0000256" key="2">
    <source>
        <dbReference type="ARBA" id="ARBA00022723"/>
    </source>
</evidence>
<keyword evidence="9" id="KW-0325">Glycoprotein</keyword>
<keyword evidence="2 10" id="KW-0479">Metal-binding</keyword>
<feature type="domain" description="Peptidase M12B" evidence="13">
    <location>
        <begin position="274"/>
        <end position="481"/>
    </location>
</feature>
<evidence type="ECO:0000256" key="12">
    <source>
        <dbReference type="SAM" id="SignalP"/>
    </source>
</evidence>
<organism evidence="14 15">
    <name type="scientific">Daphnia magna</name>
    <dbReference type="NCBI Taxonomy" id="35525"/>
    <lineage>
        <taxon>Eukaryota</taxon>
        <taxon>Metazoa</taxon>
        <taxon>Ecdysozoa</taxon>
        <taxon>Arthropoda</taxon>
        <taxon>Crustacea</taxon>
        <taxon>Branchiopoda</taxon>
        <taxon>Diplostraca</taxon>
        <taxon>Cladocera</taxon>
        <taxon>Anomopoda</taxon>
        <taxon>Daphniidae</taxon>
        <taxon>Daphnia</taxon>
    </lineage>
</organism>
<keyword evidence="3 12" id="KW-0732">Signal</keyword>
<dbReference type="InterPro" id="IPR024079">
    <property type="entry name" value="MetalloPept_cat_dom_sf"/>
</dbReference>
<comment type="caution">
    <text evidence="14">The sequence shown here is derived from an EMBL/GenBank/DDBJ whole genome shotgun (WGS) entry which is preliminary data.</text>
</comment>
<dbReference type="Proteomes" id="UP001234178">
    <property type="component" value="Unassembled WGS sequence"/>
</dbReference>
<dbReference type="Pfam" id="PF01562">
    <property type="entry name" value="Pep_M12B_propep"/>
    <property type="match status" value="1"/>
</dbReference>
<evidence type="ECO:0000256" key="6">
    <source>
        <dbReference type="ARBA" id="ARBA00022833"/>
    </source>
</evidence>
<keyword evidence="8" id="KW-1015">Disulfide bond</keyword>
<evidence type="ECO:0000256" key="1">
    <source>
        <dbReference type="ARBA" id="ARBA00022670"/>
    </source>
</evidence>
<reference evidence="14 15" key="1">
    <citation type="journal article" date="2023" name="Nucleic Acids Res.">
        <title>The hologenome of Daphnia magna reveals possible DNA methylation and microbiome-mediated evolution of the host genome.</title>
        <authorList>
            <person name="Chaturvedi A."/>
            <person name="Li X."/>
            <person name="Dhandapani V."/>
            <person name="Marshall H."/>
            <person name="Kissane S."/>
            <person name="Cuenca-Cambronero M."/>
            <person name="Asole G."/>
            <person name="Calvet F."/>
            <person name="Ruiz-Romero M."/>
            <person name="Marangio P."/>
            <person name="Guigo R."/>
            <person name="Rago D."/>
            <person name="Mirbahai L."/>
            <person name="Eastwood N."/>
            <person name="Colbourne J.K."/>
            <person name="Zhou J."/>
            <person name="Mallon E."/>
            <person name="Orsini L."/>
        </authorList>
    </citation>
    <scope>NUCLEOTIDE SEQUENCE [LARGE SCALE GENOMIC DNA]</scope>
    <source>
        <strain evidence="14">LRV0_1</strain>
    </source>
</reference>
<proteinExistence type="predicted"/>
<accession>A0ABQ9ZSG7</accession>
<dbReference type="Gene3D" id="3.40.1620.60">
    <property type="match status" value="1"/>
</dbReference>
<gene>
    <name evidence="14" type="ORF">OUZ56_030841</name>
</gene>
<sequence>MKWILFLSAIALTSARVLQPNSELFRTLHTLMTVDELGRIFGVVNSSQVDEYEVIYIRRHRVSAPTRPFPNGDNRNTKRSSPQDSHAHYSFSANGKTYNLKMRPNTFLMAPNMKTVVRSGGLLGEEIVKEHPRGTECHFLHTDGEVVAALSHCTDDDIDGYLIDEGKSLEIRPVPSRFRQMLSLPPDNEDETIIIGAHIVRPIDPLPHFQAHQASCEVELPIRMRAKNVTREPVMKTKTFEKRKSNKIPTGKQNQHTRKNALEKSITEKSAPNKVIELGIFVDSAALALFMPYFGTQEYVKLRELVLAFVNAMQALYHLPSLGQRVDLSIVYMEFHAKPPATLHTGGERGKMLDSFCAFQTKLNKPSDNDAEHWDMALLLSGLDFFAVEKGKNNYATMGLSTVTGVCTGIYNCVIGELGVTNQQGQTYPSTGFNSVYVMAHEIGHNLGMSHDSSGNVCARDGFIMSPSRGVVGETTWSTCSAKTLAAITETCMNDVPTGKFPDYNHNKYGNKPGQLWSADEQCRILLRDKAAVAYFASNADLAESCNSMKCKTPNRDGYYISGPALPGTICGSSMWCNGGECVSVGRALIAKSVQGGWSDWTHKPCQSGCLEKSQGALESERECNDPTPSDVLHRCEGASVKTSICDDTQFCDGKSRLPSVEFAKQQCAKFSQQMPFIDGKGVGIQAAYSERRPWQSCAIFCKRNDREGFYTPRFELNSLPKVSAHFPDGTWCGNDGKMDLYCLQRSCVSTKVAEGLVRSEGKNTDLNFANNAQMTGKIHHKIPTSLEDYFMLDNDGNPLKEEIDAETLKVAEETLKSHFGYEDIDFITLKPPQ</sequence>
<feature type="chain" id="PRO_5046065419" description="Peptidase M12B domain-containing protein" evidence="12">
    <location>
        <begin position="16"/>
        <end position="834"/>
    </location>
</feature>
<comment type="caution">
    <text evidence="10">Lacks conserved residue(s) required for the propagation of feature annotation.</text>
</comment>
<keyword evidence="1" id="KW-0645">Protease</keyword>
<dbReference type="PANTHER" id="PTHR13723:SF294">
    <property type="entry name" value="A DISINTEGRIN AND METALLOPROTEINASE WITH THROMBOSPONDIN MOTIFS 7-LIKE PROTEIN"/>
    <property type="match status" value="1"/>
</dbReference>
<dbReference type="SUPFAM" id="SSF55486">
    <property type="entry name" value="Metalloproteases ('zincins'), catalytic domain"/>
    <property type="match status" value="1"/>
</dbReference>